<dbReference type="Proteomes" id="UP000219688">
    <property type="component" value="Unassembled WGS sequence"/>
</dbReference>
<dbReference type="Pfam" id="PF13830">
    <property type="entry name" value="DUF4192"/>
    <property type="match status" value="1"/>
</dbReference>
<accession>A0A285VFX8</accession>
<evidence type="ECO:0008006" key="3">
    <source>
        <dbReference type="Google" id="ProtNLM"/>
    </source>
</evidence>
<dbReference type="InterPro" id="IPR025447">
    <property type="entry name" value="DUF4192"/>
</dbReference>
<keyword evidence="2" id="KW-1185">Reference proteome</keyword>
<evidence type="ECO:0000313" key="1">
    <source>
        <dbReference type="EMBL" id="SOC52036.1"/>
    </source>
</evidence>
<organism evidence="1 2">
    <name type="scientific">Ornithinimicrobium cerasi</name>
    <dbReference type="NCBI Taxonomy" id="2248773"/>
    <lineage>
        <taxon>Bacteria</taxon>
        <taxon>Bacillati</taxon>
        <taxon>Actinomycetota</taxon>
        <taxon>Actinomycetes</taxon>
        <taxon>Micrococcales</taxon>
        <taxon>Ornithinimicrobiaceae</taxon>
        <taxon>Ornithinimicrobium</taxon>
    </lineage>
</organism>
<proteinExistence type="predicted"/>
<evidence type="ECO:0000313" key="2">
    <source>
        <dbReference type="Proteomes" id="UP000219688"/>
    </source>
</evidence>
<sequence>MTTHQTSQTLLRGAAQLLAGIPYLLDYRPERSLVLVGSVVERARLAREARPRLPVSVLLRVDLPAAGEADSLAAQLAAPVGRVVRDRGQGLVDPLLLVHLFLLDATDDEATALLAECREHLAPAGAELHSVLLVRDGLFRSLLPQECPPDCDTDEHRCPTGWQPVPDPADVPGVADLVLEGRNPSRRREDVVARVRARDERSAGLTTVALGVLDLDPSRLDRLEAVGVLGRWVCGGGQLPDPRERAAIARTTEDRWVRDLLLGRWLPDVFPLAGLQLTPEDRRLLGALPPLPTETGDCVERLLDLAGAVPAPLTPALLTLVGCLAWRHGEGTVANEAIDLALEVDPDYRMAQLLQRVLVHGISPWAMRTAAAA</sequence>
<name>A0A285VFX8_9MICO</name>
<dbReference type="EMBL" id="OBQK01000001">
    <property type="protein sequence ID" value="SOC52036.1"/>
    <property type="molecule type" value="Genomic_DNA"/>
</dbReference>
<reference evidence="2" key="1">
    <citation type="submission" date="2017-08" db="EMBL/GenBank/DDBJ databases">
        <authorList>
            <person name="Varghese N."/>
            <person name="Submissions S."/>
        </authorList>
    </citation>
    <scope>NUCLEOTIDE SEQUENCE [LARGE SCALE GENOMIC DNA]</scope>
    <source>
        <strain evidence="2">USBA17B2</strain>
    </source>
</reference>
<protein>
    <recommendedName>
        <fullName evidence="3">DUF4192 domain-containing protein</fullName>
    </recommendedName>
</protein>
<gene>
    <name evidence="1" type="ORF">SAMN05421879_101392</name>
</gene>
<dbReference type="RefSeq" id="WP_097186588.1">
    <property type="nucleotide sequence ID" value="NZ_OBQK01000001.1"/>
</dbReference>
<dbReference type="AlphaFoldDB" id="A0A285VFX8"/>